<evidence type="ECO:0000313" key="2">
    <source>
        <dbReference type="EMBL" id="TRL33336.1"/>
    </source>
</evidence>
<accession>A0A549SUL8</accession>
<dbReference type="GO" id="GO:0016757">
    <property type="term" value="F:glycosyltransferase activity"/>
    <property type="evidence" value="ECO:0007669"/>
    <property type="project" value="TreeGrafter"/>
</dbReference>
<dbReference type="PANTHER" id="PTHR46401">
    <property type="entry name" value="GLYCOSYLTRANSFERASE WBBK-RELATED"/>
    <property type="match status" value="1"/>
</dbReference>
<proteinExistence type="predicted"/>
<reference evidence="2 3" key="1">
    <citation type="submission" date="2019-07" db="EMBL/GenBank/DDBJ databases">
        <title>Ln-dependent methylotrophs.</title>
        <authorList>
            <person name="Tani A."/>
        </authorList>
    </citation>
    <scope>NUCLEOTIDE SEQUENCE [LARGE SCALE GENOMIC DNA]</scope>
    <source>
        <strain evidence="2 3">SM89A</strain>
    </source>
</reference>
<evidence type="ECO:0000313" key="3">
    <source>
        <dbReference type="Proteomes" id="UP000316781"/>
    </source>
</evidence>
<dbReference type="Gene3D" id="3.40.50.2000">
    <property type="entry name" value="Glycogen Phosphorylase B"/>
    <property type="match status" value="2"/>
</dbReference>
<name>A0A549SUL8_METSR</name>
<dbReference type="Proteomes" id="UP000316781">
    <property type="component" value="Unassembled WGS sequence"/>
</dbReference>
<keyword evidence="1 2" id="KW-0808">Transferase</keyword>
<dbReference type="EMBL" id="VJMF01000042">
    <property type="protein sequence ID" value="TRL33336.1"/>
    <property type="molecule type" value="Genomic_DNA"/>
</dbReference>
<dbReference type="Pfam" id="PF13692">
    <property type="entry name" value="Glyco_trans_1_4"/>
    <property type="match status" value="1"/>
</dbReference>
<organism evidence="2 3">
    <name type="scientific">Methylosinus sporium</name>
    <dbReference type="NCBI Taxonomy" id="428"/>
    <lineage>
        <taxon>Bacteria</taxon>
        <taxon>Pseudomonadati</taxon>
        <taxon>Pseudomonadota</taxon>
        <taxon>Alphaproteobacteria</taxon>
        <taxon>Hyphomicrobiales</taxon>
        <taxon>Methylocystaceae</taxon>
        <taxon>Methylosinus</taxon>
    </lineage>
</organism>
<dbReference type="SUPFAM" id="SSF53756">
    <property type="entry name" value="UDP-Glycosyltransferase/glycogen phosphorylase"/>
    <property type="match status" value="1"/>
</dbReference>
<dbReference type="AlphaFoldDB" id="A0A549SUL8"/>
<protein>
    <submittedName>
        <fullName evidence="2">Glycosyltransferase family 4 protein</fullName>
    </submittedName>
</protein>
<gene>
    <name evidence="2" type="ORF">FM996_10675</name>
</gene>
<dbReference type="GO" id="GO:0009103">
    <property type="term" value="P:lipopolysaccharide biosynthetic process"/>
    <property type="evidence" value="ECO:0007669"/>
    <property type="project" value="TreeGrafter"/>
</dbReference>
<evidence type="ECO:0000256" key="1">
    <source>
        <dbReference type="ARBA" id="ARBA00022679"/>
    </source>
</evidence>
<dbReference type="PANTHER" id="PTHR46401:SF2">
    <property type="entry name" value="GLYCOSYLTRANSFERASE WBBK-RELATED"/>
    <property type="match status" value="1"/>
</dbReference>
<comment type="caution">
    <text evidence="2">The sequence shown here is derived from an EMBL/GenBank/DDBJ whole genome shotgun (WGS) entry which is preliminary data.</text>
</comment>
<sequence>MVPNDASVAAGPLAGKTVAVVHAAWHSCGSYQVNVSQLEAYRALGARTISIALMDAPAPRPPCGPRWEAYFAASAELPADKRYFCGPSRLAALSPSFLAYAWWRLIHGDQATWLVELAKLVALPPGFADENVDLVHANHYFTLPFVARLLRGRNTPVMVETQDIQARQYILRNRGGFFLPPYVTYDDMLSIELEWMRAADLCIHLNEEERAEFARLLPQARHRLVYPAIAAVPCGPGGDRIIIVASDNYGNFVSLRWFLREVAPLAPGVEVEIYGNIDSGVKRLDKSLYESHRALFKGRVDDIGAIYAQAACVLLPTIEGHGLSVKAVEAMASGAPLIATRRAFRGMAIDPERLGNVILADHAADFAAALREIGQRRDAGAREVSDTRRLYDDMFSPAAYARALHETVAPLLVR</sequence>